<dbReference type="AlphaFoldDB" id="W0DQM6"/>
<dbReference type="RefSeq" id="WP_006747177.1">
    <property type="nucleotide sequence ID" value="NZ_CP007029.1"/>
</dbReference>
<evidence type="ECO:0000313" key="2">
    <source>
        <dbReference type="EMBL" id="AHE99288.1"/>
    </source>
</evidence>
<dbReference type="NCBIfam" id="NF008769">
    <property type="entry name" value="PRK11798.2-5"/>
    <property type="match status" value="1"/>
</dbReference>
<evidence type="ECO:0000313" key="3">
    <source>
        <dbReference type="Proteomes" id="UP000005289"/>
    </source>
</evidence>
<keyword evidence="3" id="KW-1185">Reference proteome</keyword>
<dbReference type="PANTHER" id="PTHR37486:SF1">
    <property type="entry name" value="STRINGENT STARVATION PROTEIN B"/>
    <property type="match status" value="1"/>
</dbReference>
<dbReference type="PIRSF" id="PIRSF005276">
    <property type="entry name" value="SspB"/>
    <property type="match status" value="1"/>
</dbReference>
<sequence length="142" mass="15235">MTPSRPYLVRALLDWIIDNEMTPHLLVDATWPGVTVPEAFVQEGKITLNIGPAAVEKLELDNQAISFAARFAGRPMQVYLPMGSVLAIFARENGQGMMFGNEPGSDLQPQTESADDAGTGEAADGKPGSTRPRKGPSLKVVK</sequence>
<dbReference type="GO" id="GO:0005829">
    <property type="term" value="C:cytosol"/>
    <property type="evidence" value="ECO:0007669"/>
    <property type="project" value="TreeGrafter"/>
</dbReference>
<gene>
    <name evidence="2" type="ORF">THITH_14540</name>
</gene>
<dbReference type="InterPro" id="IPR007481">
    <property type="entry name" value="SspB"/>
</dbReference>
<evidence type="ECO:0000256" key="1">
    <source>
        <dbReference type="SAM" id="MobiDB-lite"/>
    </source>
</evidence>
<dbReference type="KEGG" id="tti:THITH_14540"/>
<dbReference type="Gene3D" id="2.30.30.220">
    <property type="entry name" value="SspB-like"/>
    <property type="match status" value="1"/>
</dbReference>
<dbReference type="Pfam" id="PF04386">
    <property type="entry name" value="SspB"/>
    <property type="match status" value="1"/>
</dbReference>
<protein>
    <submittedName>
        <fullName evidence="2">Starvation protein B</fullName>
    </submittedName>
</protein>
<organism evidence="2 3">
    <name type="scientific">Thioalkalivibrio paradoxus ARh 1</name>
    <dbReference type="NCBI Taxonomy" id="713585"/>
    <lineage>
        <taxon>Bacteria</taxon>
        <taxon>Pseudomonadati</taxon>
        <taxon>Pseudomonadota</taxon>
        <taxon>Gammaproteobacteria</taxon>
        <taxon>Chromatiales</taxon>
        <taxon>Ectothiorhodospiraceae</taxon>
        <taxon>Thioalkalivibrio</taxon>
    </lineage>
</organism>
<proteinExistence type="predicted"/>
<dbReference type="Proteomes" id="UP000005289">
    <property type="component" value="Chromosome"/>
</dbReference>
<dbReference type="GO" id="GO:0005840">
    <property type="term" value="C:ribosome"/>
    <property type="evidence" value="ECO:0007669"/>
    <property type="project" value="TreeGrafter"/>
</dbReference>
<dbReference type="InterPro" id="IPR036760">
    <property type="entry name" value="SspB-like_sf"/>
</dbReference>
<dbReference type="OrthoDB" id="9797358at2"/>
<feature type="region of interest" description="Disordered" evidence="1">
    <location>
        <begin position="97"/>
        <end position="142"/>
    </location>
</feature>
<reference evidence="2 3" key="1">
    <citation type="submission" date="2013-12" db="EMBL/GenBank/DDBJ databases">
        <authorList>
            <consortium name="DOE Joint Genome Institute"/>
            <person name="Muyzer G."/>
            <person name="Huntemann M."/>
            <person name="Han J."/>
            <person name="Chen A."/>
            <person name="Kyrpides N."/>
            <person name="Mavromatis K."/>
            <person name="Markowitz V."/>
            <person name="Palaniappan K."/>
            <person name="Ivanova N."/>
            <person name="Schaumberg A."/>
            <person name="Pati A."/>
            <person name="Liolios K."/>
            <person name="Nordberg H.P."/>
            <person name="Cantor M.N."/>
            <person name="Hua S.X."/>
            <person name="Woyke T."/>
        </authorList>
    </citation>
    <scope>NUCLEOTIDE SEQUENCE [LARGE SCALE GENOMIC DNA]</scope>
    <source>
        <strain evidence="2 3">ARh 1</strain>
    </source>
</reference>
<accession>W0DQM6</accession>
<dbReference type="SUPFAM" id="SSF101738">
    <property type="entry name" value="SspB-like"/>
    <property type="match status" value="1"/>
</dbReference>
<dbReference type="GO" id="GO:0045732">
    <property type="term" value="P:positive regulation of protein catabolic process"/>
    <property type="evidence" value="ECO:0007669"/>
    <property type="project" value="TreeGrafter"/>
</dbReference>
<dbReference type="PANTHER" id="PTHR37486">
    <property type="entry name" value="STRINGENT STARVATION PROTEIN B"/>
    <property type="match status" value="1"/>
</dbReference>
<feature type="compositionally biased region" description="Basic residues" evidence="1">
    <location>
        <begin position="131"/>
        <end position="142"/>
    </location>
</feature>
<name>W0DQM6_9GAMM</name>
<dbReference type="STRING" id="713585.THITH_14540"/>
<dbReference type="HOGENOM" id="CLU_118425_2_0_6"/>
<dbReference type="EMBL" id="CP007029">
    <property type="protein sequence ID" value="AHE99288.1"/>
    <property type="molecule type" value="Genomic_DNA"/>
</dbReference>